<comment type="caution">
    <text evidence="1">The sequence shown here is derived from an EMBL/GenBank/DDBJ whole genome shotgun (WGS) entry which is preliminary data.</text>
</comment>
<sequence length="124" mass="14331">MDVLRNIENEIVEQLDVTDENSIVRFVQRCRIVIEHDTLDLYSFVLNADVSVPGKNFWLTEEQASSQMNVNFRGAVNSAEAFHSKLLEHKRSFPLQSRLLFDLTNNKQFAGMKAKLEQKNLAEF</sequence>
<protein>
    <submittedName>
        <fullName evidence="1">Uncharacterized protein</fullName>
    </submittedName>
</protein>
<organism evidence="1 2">
    <name type="scientific">Allacma fusca</name>
    <dbReference type="NCBI Taxonomy" id="39272"/>
    <lineage>
        <taxon>Eukaryota</taxon>
        <taxon>Metazoa</taxon>
        <taxon>Ecdysozoa</taxon>
        <taxon>Arthropoda</taxon>
        <taxon>Hexapoda</taxon>
        <taxon>Collembola</taxon>
        <taxon>Symphypleona</taxon>
        <taxon>Sminthuridae</taxon>
        <taxon>Allacma</taxon>
    </lineage>
</organism>
<accession>A0A8J2KRJ5</accession>
<gene>
    <name evidence="1" type="ORF">AFUS01_LOCUS19441</name>
</gene>
<name>A0A8J2KRJ5_9HEXA</name>
<evidence type="ECO:0000313" key="2">
    <source>
        <dbReference type="Proteomes" id="UP000708208"/>
    </source>
</evidence>
<reference evidence="1" key="1">
    <citation type="submission" date="2021-06" db="EMBL/GenBank/DDBJ databases">
        <authorList>
            <person name="Hodson N. C."/>
            <person name="Mongue J. A."/>
            <person name="Jaron S. K."/>
        </authorList>
    </citation>
    <scope>NUCLEOTIDE SEQUENCE</scope>
</reference>
<dbReference type="AlphaFoldDB" id="A0A8J2KRJ5"/>
<dbReference type="Proteomes" id="UP000708208">
    <property type="component" value="Unassembled WGS sequence"/>
</dbReference>
<dbReference type="EMBL" id="CAJVCH010200810">
    <property type="protein sequence ID" value="CAG7730825.1"/>
    <property type="molecule type" value="Genomic_DNA"/>
</dbReference>
<dbReference type="OrthoDB" id="294295at2759"/>
<keyword evidence="2" id="KW-1185">Reference proteome</keyword>
<proteinExistence type="predicted"/>
<evidence type="ECO:0000313" key="1">
    <source>
        <dbReference type="EMBL" id="CAG7730825.1"/>
    </source>
</evidence>